<protein>
    <submittedName>
        <fullName evidence="1">Uncharacterized protein</fullName>
    </submittedName>
</protein>
<name>A0A1D6P7X9_MAIZE</name>
<reference evidence="1" key="1">
    <citation type="submission" date="2015-12" db="EMBL/GenBank/DDBJ databases">
        <title>Update maize B73 reference genome by single molecule sequencing technologies.</title>
        <authorList>
            <consortium name="Maize Genome Sequencing Project"/>
            <person name="Ware D."/>
        </authorList>
    </citation>
    <scope>NUCLEOTIDE SEQUENCE</scope>
    <source>
        <tissue evidence="1">Seedling</tissue>
    </source>
</reference>
<dbReference type="STRING" id="4577.A0A1D6P7X9"/>
<dbReference type="InParanoid" id="A0A1D6P7X9"/>
<organism evidence="1">
    <name type="scientific">Zea mays</name>
    <name type="common">Maize</name>
    <dbReference type="NCBI Taxonomy" id="4577"/>
    <lineage>
        <taxon>Eukaryota</taxon>
        <taxon>Viridiplantae</taxon>
        <taxon>Streptophyta</taxon>
        <taxon>Embryophyta</taxon>
        <taxon>Tracheophyta</taxon>
        <taxon>Spermatophyta</taxon>
        <taxon>Magnoliopsida</taxon>
        <taxon>Liliopsida</taxon>
        <taxon>Poales</taxon>
        <taxon>Poaceae</taxon>
        <taxon>PACMAD clade</taxon>
        <taxon>Panicoideae</taxon>
        <taxon>Andropogonodae</taxon>
        <taxon>Andropogoneae</taxon>
        <taxon>Tripsacinae</taxon>
        <taxon>Zea</taxon>
    </lineage>
</organism>
<proteinExistence type="predicted"/>
<sequence length="214" mass="24820">MARPSGINMASFSAVSNSGGAWRVFLYIFMVFLVTGRRKKNRPVRVFPTDKGTLWKTRSADGHAESWGRLISQSRLVRRFVWSANLFIRSLEERVKVPWPVLKKEVLLHYFELEYLKDVVVLIMKNVQIDYVKVSNTILPRDIRVLGWCHVPAYFNARLERKTRLCKRVLATLKVLWSVIEDMTKYISPEDAKRLISKETVFCNVTFGVVDAIP</sequence>
<dbReference type="EMBL" id="CM000785">
    <property type="protein sequence ID" value="AQL05935.1"/>
    <property type="molecule type" value="Genomic_DNA"/>
</dbReference>
<dbReference type="ExpressionAtlas" id="A0A1D6P7X9">
    <property type="expression patterns" value="baseline and differential"/>
</dbReference>
<accession>A0A1D6P7X9</accession>
<dbReference type="AlphaFoldDB" id="A0A1D6P7X9"/>
<evidence type="ECO:0000313" key="1">
    <source>
        <dbReference type="EMBL" id="AQL05935.1"/>
    </source>
</evidence>
<gene>
    <name evidence="1" type="ORF">ZEAMMB73_Zm00001d047234</name>
</gene>